<keyword evidence="1" id="KW-0812">Transmembrane</keyword>
<dbReference type="RefSeq" id="WP_072315805.1">
    <property type="nucleotide sequence ID" value="NZ_FPJE01000002.1"/>
</dbReference>
<feature type="transmembrane region" description="Helical" evidence="1">
    <location>
        <begin position="7"/>
        <end position="27"/>
    </location>
</feature>
<accession>A0A1K1MAJ1</accession>
<proteinExistence type="predicted"/>
<evidence type="ECO:0000313" key="2">
    <source>
        <dbReference type="EMBL" id="SFW20152.1"/>
    </source>
</evidence>
<dbReference type="OrthoDB" id="9122572at2"/>
<evidence type="ECO:0008006" key="4">
    <source>
        <dbReference type="Google" id="ProtNLM"/>
    </source>
</evidence>
<reference evidence="2 3" key="1">
    <citation type="submission" date="2016-11" db="EMBL/GenBank/DDBJ databases">
        <authorList>
            <person name="Jaros S."/>
            <person name="Januszkiewicz K."/>
            <person name="Wedrychowicz H."/>
        </authorList>
    </citation>
    <scope>NUCLEOTIDE SEQUENCE [LARGE SCALE GENOMIC DNA]</scope>
    <source>
        <strain evidence="2 3">CGMCC 1.12145</strain>
    </source>
</reference>
<name>A0A1K1MAJ1_9FLAO</name>
<keyword evidence="3" id="KW-1185">Reference proteome</keyword>
<dbReference type="STRING" id="1150368.SAMN02927921_00520"/>
<organism evidence="2 3">
    <name type="scientific">Sinomicrobium oceani</name>
    <dbReference type="NCBI Taxonomy" id="1150368"/>
    <lineage>
        <taxon>Bacteria</taxon>
        <taxon>Pseudomonadati</taxon>
        <taxon>Bacteroidota</taxon>
        <taxon>Flavobacteriia</taxon>
        <taxon>Flavobacteriales</taxon>
        <taxon>Flavobacteriaceae</taxon>
        <taxon>Sinomicrobium</taxon>
    </lineage>
</organism>
<keyword evidence="1" id="KW-0472">Membrane</keyword>
<evidence type="ECO:0000313" key="3">
    <source>
        <dbReference type="Proteomes" id="UP000182248"/>
    </source>
</evidence>
<keyword evidence="1" id="KW-1133">Transmembrane helix</keyword>
<evidence type="ECO:0000256" key="1">
    <source>
        <dbReference type="SAM" id="Phobius"/>
    </source>
</evidence>
<dbReference type="Proteomes" id="UP000182248">
    <property type="component" value="Unassembled WGS sequence"/>
</dbReference>
<dbReference type="EMBL" id="FPJE01000002">
    <property type="protein sequence ID" value="SFW20152.1"/>
    <property type="molecule type" value="Genomic_DNA"/>
</dbReference>
<protein>
    <recommendedName>
        <fullName evidence="4">Neutral/alkaline non-lysosomal ceramidase, N-terminal</fullName>
    </recommendedName>
</protein>
<sequence>MRKLLKYLVVLLLLSLFIIGLTAWYHMRDRNPGYAYDKIWETQVSLIRAGFAKREINPEVPDTWEDLNGNGIYEPGQGEEFRDGNNNGKFDAVYMAGFHQNRPAMAIHDTLWARAMVLNSGGKKIGLVVLDAIGVFNDQVIAVRKKVAEEIHLDYVGVISTHTHEAPDLIGLWGKSAYLSGVDKDYEQKVISGAAAALVEAANKQEEAWVTFAQDTTDTLGYLVDDSRKPRVFDNGLRLMHWKRQKDSTTLGTVVAWANHPETLWSRNTRITSDFPYYIRRGIETGIYIKDSLIEAGTGGVALYINGAIGGLMHTSPRFGIPGIAGDTIYKKASFDKAKAQGEKIALHALRLLRDTGRTKHLEEASQRLISRSVTLPVANRNFQLAGATGLINRGFSGLFKMRSEIAYWQFGPAGFLFVPGEIYPEIANGGVEAPEGNDFGISRPLQTHPLRNLMDDEYKFVVGLSNDFIGYIIPKSEWDEYPPYLYNDHKSPYGEENALGSETAPLLYKHFSEIIKGARK</sequence>
<dbReference type="AlphaFoldDB" id="A0A1K1MAJ1"/>
<gene>
    <name evidence="2" type="ORF">SAMN02927921_00520</name>
</gene>